<dbReference type="EMBL" id="MDTU01000004">
    <property type="protein sequence ID" value="ODN41270.1"/>
    <property type="molecule type" value="Genomic_DNA"/>
</dbReference>
<evidence type="ECO:0008006" key="3">
    <source>
        <dbReference type="Google" id="ProtNLM"/>
    </source>
</evidence>
<name>A0ABX3A1I9_9GAMM</name>
<reference evidence="1 2" key="1">
    <citation type="submission" date="2016-08" db="EMBL/GenBank/DDBJ databases">
        <title>Draft genome sequence of Candidatus Piscirickettsia litoralis, from seawater.</title>
        <authorList>
            <person name="Wan X."/>
            <person name="Lee A.J."/>
            <person name="Hou S."/>
            <person name="Donachie S.P."/>
        </authorList>
    </citation>
    <scope>NUCLEOTIDE SEQUENCE [LARGE SCALE GENOMIC DNA]</scope>
    <source>
        <strain evidence="1 2">Y2</strain>
    </source>
</reference>
<evidence type="ECO:0000313" key="2">
    <source>
        <dbReference type="Proteomes" id="UP000094329"/>
    </source>
</evidence>
<keyword evidence="2" id="KW-1185">Reference proteome</keyword>
<comment type="caution">
    <text evidence="1">The sequence shown here is derived from an EMBL/GenBank/DDBJ whole genome shotgun (WGS) entry which is preliminary data.</text>
</comment>
<dbReference type="InterPro" id="IPR014942">
    <property type="entry name" value="AbiEii"/>
</dbReference>
<organism evidence="1 2">
    <name type="scientific">Piscirickettsia litoralis</name>
    <dbReference type="NCBI Taxonomy" id="1891921"/>
    <lineage>
        <taxon>Bacteria</taxon>
        <taxon>Pseudomonadati</taxon>
        <taxon>Pseudomonadota</taxon>
        <taxon>Gammaproteobacteria</taxon>
        <taxon>Thiotrichales</taxon>
        <taxon>Piscirickettsiaceae</taxon>
        <taxon>Piscirickettsia</taxon>
    </lineage>
</organism>
<dbReference type="Proteomes" id="UP000094329">
    <property type="component" value="Unassembled WGS sequence"/>
</dbReference>
<dbReference type="Pfam" id="PF08843">
    <property type="entry name" value="AbiEii"/>
    <property type="match status" value="1"/>
</dbReference>
<dbReference type="Gene3D" id="3.10.450.620">
    <property type="entry name" value="JHP933, nucleotidyltransferase-like core domain"/>
    <property type="match status" value="1"/>
</dbReference>
<sequence length="261" mass="30603">MIPETFVEQWRTFANWQTLAMVEQDLIISRALICLYNDPDINQSLVFRGGTALNKLFIQPPARYSEDIDFVQQKSAPIGPTLDKIKELLNPWLGTAKWKITERSAKLVYKYQSIDSLAAKLKIEINTTEHFQVLPLQKTKFTIDSEWFKGSTRIVIYALEELIATKLRALYQRRKGRDLFDLWYILKNNLVDIDHVIEIFKKYCSKDNISISKNLFQKNLDLKKANQDFKVDMNTLLPPEIYWDFDEAYNLVQDQIISKLD</sequence>
<gene>
    <name evidence="1" type="ORF">BGC07_17015</name>
</gene>
<accession>A0ABX3A1I9</accession>
<evidence type="ECO:0000313" key="1">
    <source>
        <dbReference type="EMBL" id="ODN41270.1"/>
    </source>
</evidence>
<proteinExistence type="predicted"/>
<protein>
    <recommendedName>
        <fullName evidence="3">Nucleotidyl transferase AbiEii/AbiGii toxin family protein</fullName>
    </recommendedName>
</protein>